<dbReference type="InterPro" id="IPR000868">
    <property type="entry name" value="Isochorismatase-like_dom"/>
</dbReference>
<dbReference type="Pfam" id="PF00857">
    <property type="entry name" value="Isochorismatase"/>
    <property type="match status" value="1"/>
</dbReference>
<reference evidence="4 5" key="1">
    <citation type="submission" date="2023-12" db="EMBL/GenBank/DDBJ databases">
        <title>Sinomonas terricola sp. nov, isolated from litchi orchard soil in Guangdong, PR China.</title>
        <authorList>
            <person name="Jiaxin W."/>
            <person name="Yang Z."/>
            <person name="Honghui Z."/>
        </authorList>
    </citation>
    <scope>NUCLEOTIDE SEQUENCE [LARGE SCALE GENOMIC DNA]</scope>
    <source>
        <strain evidence="4 5">JGH33</strain>
    </source>
</reference>
<feature type="region of interest" description="Disordered" evidence="2">
    <location>
        <begin position="1"/>
        <end position="22"/>
    </location>
</feature>
<dbReference type="PANTHER" id="PTHR43540:SF3">
    <property type="entry name" value="ENTEROBACTIN SYNTHASE COMPONENT B"/>
    <property type="match status" value="1"/>
</dbReference>
<sequence length="207" mass="22353">MATFASDVTPYDPRKLDDPRGGHGFEVDPGRCSVLVHDLLPYYVDVLDQLTRDSVIAGSRRVLSWARSHGVPLLASAPRPATGIEQRGLGGRLWGLGPSAGQAAESCLRELAERDVVWLGKRSLSAFFATDLDVELRRTGRDQLVIVGVFASQGIVATSFDALARDIECIVVSDAVADYRPELHSLAMHQVARSTGQVIYAEDLPAG</sequence>
<gene>
    <name evidence="4" type="ORF">SPF06_13750</name>
</gene>
<evidence type="ECO:0000259" key="3">
    <source>
        <dbReference type="Pfam" id="PF00857"/>
    </source>
</evidence>
<dbReference type="PANTHER" id="PTHR43540">
    <property type="entry name" value="PEROXYUREIDOACRYLATE/UREIDOACRYLATE AMIDOHYDROLASE-RELATED"/>
    <property type="match status" value="1"/>
</dbReference>
<evidence type="ECO:0000313" key="5">
    <source>
        <dbReference type="Proteomes" id="UP001304769"/>
    </source>
</evidence>
<dbReference type="Gene3D" id="3.40.50.850">
    <property type="entry name" value="Isochorismatase-like"/>
    <property type="match status" value="1"/>
</dbReference>
<protein>
    <submittedName>
        <fullName evidence="4">Isochorismatase family protein</fullName>
    </submittedName>
</protein>
<dbReference type="SUPFAM" id="SSF52499">
    <property type="entry name" value="Isochorismatase-like hydrolases"/>
    <property type="match status" value="1"/>
</dbReference>
<dbReference type="InterPro" id="IPR050272">
    <property type="entry name" value="Isochorismatase-like_hydrls"/>
</dbReference>
<dbReference type="RefSeq" id="WP_323279676.1">
    <property type="nucleotide sequence ID" value="NZ_JAYGGQ010000010.1"/>
</dbReference>
<dbReference type="InterPro" id="IPR036380">
    <property type="entry name" value="Isochorismatase-like_sf"/>
</dbReference>
<proteinExistence type="predicted"/>
<feature type="compositionally biased region" description="Basic and acidic residues" evidence="2">
    <location>
        <begin position="12"/>
        <end position="22"/>
    </location>
</feature>
<evidence type="ECO:0000256" key="2">
    <source>
        <dbReference type="SAM" id="MobiDB-lite"/>
    </source>
</evidence>
<keyword evidence="5" id="KW-1185">Reference proteome</keyword>
<evidence type="ECO:0000313" key="4">
    <source>
        <dbReference type="EMBL" id="MEA5455794.1"/>
    </source>
</evidence>
<name>A0ABU5T7Y2_9MICC</name>
<organism evidence="4 5">
    <name type="scientific">Sinomonas terricola</name>
    <dbReference type="NCBI Taxonomy" id="3110330"/>
    <lineage>
        <taxon>Bacteria</taxon>
        <taxon>Bacillati</taxon>
        <taxon>Actinomycetota</taxon>
        <taxon>Actinomycetes</taxon>
        <taxon>Micrococcales</taxon>
        <taxon>Micrococcaceae</taxon>
        <taxon>Sinomonas</taxon>
    </lineage>
</organism>
<dbReference type="EMBL" id="JAYGGQ010000010">
    <property type="protein sequence ID" value="MEA5455794.1"/>
    <property type="molecule type" value="Genomic_DNA"/>
</dbReference>
<dbReference type="InterPro" id="IPR016291">
    <property type="entry name" value="Isochorismatase"/>
</dbReference>
<feature type="domain" description="Isochorismatase-like" evidence="3">
    <location>
        <begin position="35"/>
        <end position="202"/>
    </location>
</feature>
<keyword evidence="1" id="KW-0378">Hydrolase</keyword>
<comment type="caution">
    <text evidence="4">The sequence shown here is derived from an EMBL/GenBank/DDBJ whole genome shotgun (WGS) entry which is preliminary data.</text>
</comment>
<evidence type="ECO:0000256" key="1">
    <source>
        <dbReference type="ARBA" id="ARBA00022801"/>
    </source>
</evidence>
<dbReference type="PRINTS" id="PR01398">
    <property type="entry name" value="ISCHRISMTASE"/>
</dbReference>
<accession>A0ABU5T7Y2</accession>
<dbReference type="Proteomes" id="UP001304769">
    <property type="component" value="Unassembled WGS sequence"/>
</dbReference>